<comment type="caution">
    <text evidence="1">The sequence shown here is derived from an EMBL/GenBank/DDBJ whole genome shotgun (WGS) entry which is preliminary data.</text>
</comment>
<protein>
    <submittedName>
        <fullName evidence="1">Uncharacterized protein</fullName>
    </submittedName>
</protein>
<proteinExistence type="predicted"/>
<organism evidence="1 2">
    <name type="scientific">Caerostris extrusa</name>
    <name type="common">Bark spider</name>
    <name type="synonym">Caerostris bankana</name>
    <dbReference type="NCBI Taxonomy" id="172846"/>
    <lineage>
        <taxon>Eukaryota</taxon>
        <taxon>Metazoa</taxon>
        <taxon>Ecdysozoa</taxon>
        <taxon>Arthropoda</taxon>
        <taxon>Chelicerata</taxon>
        <taxon>Arachnida</taxon>
        <taxon>Araneae</taxon>
        <taxon>Araneomorphae</taxon>
        <taxon>Entelegynae</taxon>
        <taxon>Araneoidea</taxon>
        <taxon>Araneidae</taxon>
        <taxon>Caerostris</taxon>
    </lineage>
</organism>
<dbReference type="Proteomes" id="UP001054945">
    <property type="component" value="Unassembled WGS sequence"/>
</dbReference>
<dbReference type="EMBL" id="BPLR01018672">
    <property type="protein sequence ID" value="GIZ01457.1"/>
    <property type="molecule type" value="Genomic_DNA"/>
</dbReference>
<evidence type="ECO:0000313" key="2">
    <source>
        <dbReference type="Proteomes" id="UP001054945"/>
    </source>
</evidence>
<keyword evidence="2" id="KW-1185">Reference proteome</keyword>
<sequence>MLLLRPVMISLAQMSTGVWLWFYGGIDYEFLRCALDVRAKCLVCSIDPSATLLKGQGRMYPWSEIESGRALTQEGEKKRGDL</sequence>
<gene>
    <name evidence="1" type="ORF">CEXT_350581</name>
</gene>
<evidence type="ECO:0000313" key="1">
    <source>
        <dbReference type="EMBL" id="GIZ01457.1"/>
    </source>
</evidence>
<reference evidence="1 2" key="1">
    <citation type="submission" date="2021-06" db="EMBL/GenBank/DDBJ databases">
        <title>Caerostris extrusa draft genome.</title>
        <authorList>
            <person name="Kono N."/>
            <person name="Arakawa K."/>
        </authorList>
    </citation>
    <scope>NUCLEOTIDE SEQUENCE [LARGE SCALE GENOMIC DNA]</scope>
</reference>
<dbReference type="AlphaFoldDB" id="A0AAV4Y268"/>
<accession>A0AAV4Y268</accession>
<name>A0AAV4Y268_CAEEX</name>